<dbReference type="OrthoDB" id="7189469at2"/>
<dbReference type="EMBL" id="SIUB01000002">
    <property type="protein sequence ID" value="TBN54209.1"/>
    <property type="molecule type" value="Genomic_DNA"/>
</dbReference>
<name>A0A4Q9GIX4_9HYPH</name>
<sequence length="231" mass="24510">MSTAAKAHEPTMEEILASIRRIISDDEPGQSMAPKPSTAKAAEPEAAPEVDAIDAAEALGQDDIDAMFASFDAPEPPKAKAPEPAPAERAPIVPAPAAPAAEDDIDVFELTEDMAEAPFSPPPPPQPAPVARAPEPAARQEPEPRWEAPAPAPSYASAIEDRLLSNATNDAVTGAFGALTNTILANNARTLDDIVKDMLRPMLRAWLDDNLPPLVERLVKQEIERVARGGR</sequence>
<accession>A0A4Q9GIX4</accession>
<proteinExistence type="predicted"/>
<evidence type="ECO:0000313" key="2">
    <source>
        <dbReference type="EMBL" id="TBN54209.1"/>
    </source>
</evidence>
<dbReference type="InterPro" id="IPR019632">
    <property type="entry name" value="DUF2497"/>
</dbReference>
<feature type="region of interest" description="Disordered" evidence="1">
    <location>
        <begin position="22"/>
        <end position="47"/>
    </location>
</feature>
<feature type="region of interest" description="Disordered" evidence="1">
    <location>
        <begin position="60"/>
        <end position="153"/>
    </location>
</feature>
<dbReference type="Proteomes" id="UP000291613">
    <property type="component" value="Unassembled WGS sequence"/>
</dbReference>
<feature type="compositionally biased region" description="Pro residues" evidence="1">
    <location>
        <begin position="119"/>
        <end position="128"/>
    </location>
</feature>
<keyword evidence="3" id="KW-1185">Reference proteome</keyword>
<feature type="compositionally biased region" description="Acidic residues" evidence="1">
    <location>
        <begin position="101"/>
        <end position="115"/>
    </location>
</feature>
<feature type="compositionally biased region" description="Low complexity" evidence="1">
    <location>
        <begin position="33"/>
        <end position="45"/>
    </location>
</feature>
<comment type="caution">
    <text evidence="2">The sequence shown here is derived from an EMBL/GenBank/DDBJ whole genome shotgun (WGS) entry which is preliminary data.</text>
</comment>
<gene>
    <name evidence="2" type="ORF">EYR15_05000</name>
</gene>
<dbReference type="AlphaFoldDB" id="A0A4Q9GIX4"/>
<dbReference type="Pfam" id="PF10691">
    <property type="entry name" value="DUF2497"/>
    <property type="match status" value="1"/>
</dbReference>
<organism evidence="2 3">
    <name type="scientific">Hansschlegelia quercus</name>
    <dbReference type="NCBI Taxonomy" id="2528245"/>
    <lineage>
        <taxon>Bacteria</taxon>
        <taxon>Pseudomonadati</taxon>
        <taxon>Pseudomonadota</taxon>
        <taxon>Alphaproteobacteria</taxon>
        <taxon>Hyphomicrobiales</taxon>
        <taxon>Methylopilaceae</taxon>
        <taxon>Hansschlegelia</taxon>
    </lineage>
</organism>
<evidence type="ECO:0000256" key="1">
    <source>
        <dbReference type="SAM" id="MobiDB-lite"/>
    </source>
</evidence>
<protein>
    <submittedName>
        <fullName evidence="2">DUF2497 domain-containing protein</fullName>
    </submittedName>
</protein>
<evidence type="ECO:0000313" key="3">
    <source>
        <dbReference type="Proteomes" id="UP000291613"/>
    </source>
</evidence>
<reference evidence="2 3" key="1">
    <citation type="submission" date="2019-02" db="EMBL/GenBank/DDBJ databases">
        <title>Hansschlegelia quercus sp. nov., a novel methylotrophic bacterium from buds of oak (Quercus robur L.).</title>
        <authorList>
            <person name="Agafonova N.V."/>
            <person name="Kaparullina E.N."/>
            <person name="Grouzdev D.S."/>
            <person name="Doronina N.V."/>
        </authorList>
    </citation>
    <scope>NUCLEOTIDE SEQUENCE [LARGE SCALE GENOMIC DNA]</scope>
    <source>
        <strain evidence="2 3">Dub</strain>
    </source>
</reference>